<feature type="compositionally biased region" description="Pro residues" evidence="5">
    <location>
        <begin position="458"/>
        <end position="471"/>
    </location>
</feature>
<dbReference type="PANTHER" id="PTHR23213">
    <property type="entry name" value="FORMIN-RELATED"/>
    <property type="match status" value="1"/>
</dbReference>
<dbReference type="FunCoup" id="A0A6I9QJE4">
    <property type="interactions" value="102"/>
</dbReference>
<evidence type="ECO:0000259" key="7">
    <source>
        <dbReference type="PROSITE" id="PS51444"/>
    </source>
</evidence>
<accession>A0A6I9QJE4</accession>
<proteinExistence type="inferred from homology"/>
<dbReference type="Pfam" id="PF02181">
    <property type="entry name" value="FH2"/>
    <property type="match status" value="1"/>
</dbReference>
<evidence type="ECO:0000313" key="9">
    <source>
        <dbReference type="RefSeq" id="XP_010909490.2"/>
    </source>
</evidence>
<keyword evidence="6" id="KW-1133">Transmembrane helix</keyword>
<dbReference type="Proteomes" id="UP000504607">
    <property type="component" value="Unplaced"/>
</dbReference>
<feature type="transmembrane region" description="Helical" evidence="6">
    <location>
        <begin position="7"/>
        <end position="27"/>
    </location>
</feature>
<protein>
    <recommendedName>
        <fullName evidence="4">Formin-like protein</fullName>
    </recommendedName>
</protein>
<feature type="region of interest" description="Disordered" evidence="5">
    <location>
        <begin position="238"/>
        <end position="365"/>
    </location>
</feature>
<dbReference type="RefSeq" id="XP_010909490.2">
    <property type="nucleotide sequence ID" value="XM_010911188.3"/>
</dbReference>
<sequence>MGCASHSLCFLIIFSISTFFFLNSHFLGVGWDLKIKPEDGNAADKSTTSLGLLNDGSEEKIEQISGEDNVGGDMGFRMLAKFRFLLGLDTSILRRPKHERHQLSPAPAPAEAPTPAPITHFHAHVYSWSPLPRARHTPPVQTLDQGRRSDGAKARLRRIVIYIIVSVGATSIILGITVLLVFKRSQRTQKKRSERPSSTTSKVSFDPGPELFYLNSLAPYLESDSSLKQTPEFKYVYSNENMSGSPSHTGEQMKCESDPANSLDEEKAPMESSPSDDDSFHSICCSRSSDGSVSDLSEANRGHPTATCSPCNSSYGSTSPNLGLLQFSPTKSPIPTKSLDRMHSTPLSHSANLEGKKFRATSSSSNIVDQRSLFSSLSSQPLVVHSMQQSSLENNEHSSEPDISSFPSKQEKVSTPKGTKMASMPPLCPNNILSSHNTGELTQSSSAPPETNANGNIPKPPPPPPPPPKPPSVSKSCYSTMPPPPPLPPPKPPSFPKGCNSSLPPQQSPCPVEQGIPIGKDGAPLPKLKPLHWDKVRATSEHSMVWDKIRSSSFELDEQMIESLFRYNLQSSAKNEEAKSKTPSPTKHVMDNKRLQNITILMKAVNATVEQVCDALTQGRGLCVQQLEALVKMTLTKEEQEKLSNYDGDIDELGPAEKFVRVVLCIPFAFSRIEVMLYRETFEDEVSHLRKSFEMLEEACKELRSSRLFLRLLEAVLKTGNRMNVGTIRGGARAFKLDALLKLADVKGTDGKTTLLHFVVQEMIRSEGVSAMETATQKTNQENNELKTAEEREEVYRVMGLDLVSGLSTELCNVKKTASIDLDVLVSSVSNLSHGMEQLKHLIEVYLSSDDGSGSFVHSMKSFMNHAEKIIQELKSDENQVLLHVREITEYYHGDVSKDEANPLRIFVIVRDFLGMLDRVCKELRRSKTRQGLNAVVPFR</sequence>
<gene>
    <name evidence="9" type="primary">LOC105035587</name>
</gene>
<dbReference type="KEGG" id="egu:105035587"/>
<dbReference type="SMART" id="SM00498">
    <property type="entry name" value="FH2"/>
    <property type="match status" value="1"/>
</dbReference>
<dbReference type="InterPro" id="IPR015425">
    <property type="entry name" value="FH2_Formin"/>
</dbReference>
<organism evidence="8 9">
    <name type="scientific">Elaeis guineensis var. tenera</name>
    <name type="common">Oil palm</name>
    <dbReference type="NCBI Taxonomy" id="51953"/>
    <lineage>
        <taxon>Eukaryota</taxon>
        <taxon>Viridiplantae</taxon>
        <taxon>Streptophyta</taxon>
        <taxon>Embryophyta</taxon>
        <taxon>Tracheophyta</taxon>
        <taxon>Spermatophyta</taxon>
        <taxon>Magnoliopsida</taxon>
        <taxon>Liliopsida</taxon>
        <taxon>Arecaceae</taxon>
        <taxon>Arecoideae</taxon>
        <taxon>Cocoseae</taxon>
        <taxon>Elaeidinae</taxon>
        <taxon>Elaeis</taxon>
    </lineage>
</organism>
<dbReference type="InParanoid" id="A0A6I9QJE4"/>
<keyword evidence="6" id="KW-0812">Transmembrane</keyword>
<feature type="compositionally biased region" description="Polar residues" evidence="5">
    <location>
        <begin position="238"/>
        <end position="250"/>
    </location>
</feature>
<dbReference type="PROSITE" id="PS51444">
    <property type="entry name" value="FH2"/>
    <property type="match status" value="1"/>
</dbReference>
<dbReference type="GO" id="GO:0016020">
    <property type="term" value="C:membrane"/>
    <property type="evidence" value="ECO:0007669"/>
    <property type="project" value="UniProtKB-SubCell"/>
</dbReference>
<feature type="compositionally biased region" description="Polar residues" evidence="5">
    <location>
        <begin position="306"/>
        <end position="335"/>
    </location>
</feature>
<evidence type="ECO:0000256" key="6">
    <source>
        <dbReference type="SAM" id="Phobius"/>
    </source>
</evidence>
<dbReference type="GO" id="GO:0051015">
    <property type="term" value="F:actin filament binding"/>
    <property type="evidence" value="ECO:0007669"/>
    <property type="project" value="InterPro"/>
</dbReference>
<dbReference type="AlphaFoldDB" id="A0A6I9QJE4"/>
<dbReference type="GeneID" id="105035587"/>
<feature type="domain" description="FH2" evidence="7">
    <location>
        <begin position="518"/>
        <end position="940"/>
    </location>
</feature>
<keyword evidence="2" id="KW-0732">Signal</keyword>
<dbReference type="InterPro" id="IPR027643">
    <property type="entry name" value="Formin-like_plant"/>
</dbReference>
<keyword evidence="8" id="KW-1185">Reference proteome</keyword>
<feature type="region of interest" description="Disordered" evidence="5">
    <location>
        <begin position="385"/>
        <end position="524"/>
    </location>
</feature>
<dbReference type="GO" id="GO:0045010">
    <property type="term" value="P:actin nucleation"/>
    <property type="evidence" value="ECO:0007669"/>
    <property type="project" value="InterPro"/>
</dbReference>
<dbReference type="OrthoDB" id="1668162at2759"/>
<dbReference type="InterPro" id="IPR042201">
    <property type="entry name" value="FH2_Formin_sf"/>
</dbReference>
<feature type="transmembrane region" description="Helical" evidence="6">
    <location>
        <begin position="159"/>
        <end position="182"/>
    </location>
</feature>
<evidence type="ECO:0000256" key="3">
    <source>
        <dbReference type="ARBA" id="ARBA00025793"/>
    </source>
</evidence>
<name>A0A6I9QJE4_ELAGV</name>
<evidence type="ECO:0000256" key="4">
    <source>
        <dbReference type="RuleBase" id="RU361260"/>
    </source>
</evidence>
<evidence type="ECO:0000256" key="5">
    <source>
        <dbReference type="SAM" id="MobiDB-lite"/>
    </source>
</evidence>
<feature type="compositionally biased region" description="Low complexity" evidence="5">
    <location>
        <begin position="282"/>
        <end position="297"/>
    </location>
</feature>
<dbReference type="Gene3D" id="1.20.58.2220">
    <property type="entry name" value="Formin, FH2 domain"/>
    <property type="match status" value="1"/>
</dbReference>
<feature type="compositionally biased region" description="Polar residues" evidence="5">
    <location>
        <begin position="431"/>
        <end position="455"/>
    </location>
</feature>
<comment type="similarity">
    <text evidence="3">Belongs to the formin-like family. Class-I subfamily.</text>
</comment>
<dbReference type="PANTHER" id="PTHR23213:SF177">
    <property type="entry name" value="FORMIN-LIKE PROTEIN 11"/>
    <property type="match status" value="1"/>
</dbReference>
<evidence type="ECO:0000313" key="8">
    <source>
        <dbReference type="Proteomes" id="UP000504607"/>
    </source>
</evidence>
<reference evidence="9" key="1">
    <citation type="submission" date="2025-08" db="UniProtKB">
        <authorList>
            <consortium name="RefSeq"/>
        </authorList>
    </citation>
    <scope>IDENTIFICATION</scope>
</reference>
<dbReference type="SUPFAM" id="SSF101447">
    <property type="entry name" value="Formin homology 2 domain (FH2 domain)"/>
    <property type="match status" value="1"/>
</dbReference>
<feature type="compositionally biased region" description="Pro residues" evidence="5">
    <location>
        <begin position="481"/>
        <end position="495"/>
    </location>
</feature>
<comment type="subcellular location">
    <subcellularLocation>
        <location evidence="1">Membrane</location>
        <topology evidence="1">Single-pass membrane protein</topology>
    </subcellularLocation>
</comment>
<evidence type="ECO:0000256" key="2">
    <source>
        <dbReference type="ARBA" id="ARBA00022729"/>
    </source>
</evidence>
<keyword evidence="6" id="KW-0472">Membrane</keyword>
<evidence type="ECO:0000256" key="1">
    <source>
        <dbReference type="ARBA" id="ARBA00004167"/>
    </source>
</evidence>